<evidence type="ECO:0000256" key="1">
    <source>
        <dbReference type="ARBA" id="ARBA00011073"/>
    </source>
</evidence>
<dbReference type="PROSITE" id="PS00137">
    <property type="entry name" value="SUBTILASE_HIS"/>
    <property type="match status" value="1"/>
</dbReference>
<dbReference type="InterPro" id="IPR022398">
    <property type="entry name" value="Peptidase_S8_His-AS"/>
</dbReference>
<dbReference type="InterPro" id="IPR023828">
    <property type="entry name" value="Peptidase_S8_Ser-AS"/>
</dbReference>
<name>A0A915YKE0_9BACT</name>
<reference evidence="7" key="1">
    <citation type="submission" date="2022-09" db="EMBL/GenBank/DDBJ databases">
        <title>Aureispira anguillicida sp. nov., isolated from Leptocephalus of Japanese eel Anguilla japonica.</title>
        <authorList>
            <person name="Yuasa K."/>
            <person name="Mekata T."/>
            <person name="Ikunari K."/>
        </authorList>
    </citation>
    <scope>NUCLEOTIDE SEQUENCE</scope>
    <source>
        <strain evidence="7">EL160426</strain>
    </source>
</reference>
<dbReference type="GO" id="GO:0006508">
    <property type="term" value="P:proteolysis"/>
    <property type="evidence" value="ECO:0007669"/>
    <property type="project" value="UniProtKB-KW"/>
</dbReference>
<dbReference type="EMBL" id="AP026867">
    <property type="protein sequence ID" value="BDS14572.1"/>
    <property type="molecule type" value="Genomic_DNA"/>
</dbReference>
<dbReference type="AlphaFoldDB" id="A0A915YKE0"/>
<evidence type="ECO:0000256" key="2">
    <source>
        <dbReference type="ARBA" id="ARBA00022670"/>
    </source>
</evidence>
<gene>
    <name evidence="7" type="ORF">AsAng_0053530</name>
</gene>
<dbReference type="SMART" id="SM00060">
    <property type="entry name" value="FN3"/>
    <property type="match status" value="2"/>
</dbReference>
<evidence type="ECO:0000313" key="7">
    <source>
        <dbReference type="EMBL" id="BDS14572.1"/>
    </source>
</evidence>
<dbReference type="InterPro" id="IPR036116">
    <property type="entry name" value="FN3_sf"/>
</dbReference>
<dbReference type="PANTHER" id="PTHR43399:SF4">
    <property type="entry name" value="CELL WALL-ASSOCIATED PROTEASE"/>
    <property type="match status" value="1"/>
</dbReference>
<sequence length="894" mass="96646">MRAILTTIIIGFLLGTTIFAQEQNYLSNQFLIQLNSDYEIKQLMARLEDYAPSSKWEAPQQLIPKMNIWLLKYQGGSPQEKLLNFFNQSSMVDIAQYNHKITLRSPAPPPAPTATTPNDPYFNNQWQYINTGASGGTAGVDLDADLAWDITTGGLTANNDTIVVAILDDGISHSQTDFGDNLWVNRAEIPNNGIDDDNNGYQDDYLGWNSLSNNDLISGGGHGTSVAGIIGAQGDNGIGVTGVNWNVKMMIIKNDFNTSEANVLIAYGYALTQRKIYNQTNGQQGAYVVATNASWGLNNGQPANAPLWCSFYDTLGSYGILNIAATANSNVNVDAVGDLPTACPSDYLVAVTNVNKLGNKELGAAYGSTSIDLGAFGSGVYTTKAPSSFGIFGGTSAASPHVAGAVALLYSGACSNFMAYSLVHPDSAALKMKSYLMNGVVGISDLNGTTVSGGYLNLFNSLGLCLNDCPSNACFAPYQVSTSNHIDTQVQINWVFPPTVNQAQYRYREQGGTWSSLVTIPIGQNNVVLNNLLACTNYEIQLNSLCGATVGNSTLYNFKTDGCCEAPTALNYTVVSSDSVLLNWNNLLAGNTYILSYLEMGTNNWQQISNISNNSYWLTNLNACSYYSATLQAICNNGDTTSYSDTINFVTQGCLSCSTINYCSANGSNTTHDWIDTFSVDNFKHASGNNNGYFFYSNVDIFLGKGDYHNISISQGKSFTEHVKIWLDINQDGDFMDANEEVYSTVMPVNTKTVQGSIIVPATSTLGITRMRVGLRWNNPPPNCGVTDAGEIEDYCVQIIPGTSTTTLPNHLSSIYVYPNPFSDNITMDMALAKPTNLTVAIYSATGQLMHHQTLLNQTTGSQSIHLKPQIPAGVYFLQISSPEGQVTKRIIKL</sequence>
<dbReference type="InterPro" id="IPR000209">
    <property type="entry name" value="Peptidase_S8/S53_dom"/>
</dbReference>
<dbReference type="KEGG" id="aup:AsAng_0053530"/>
<dbReference type="Pfam" id="PF20009">
    <property type="entry name" value="GEVED"/>
    <property type="match status" value="1"/>
</dbReference>
<feature type="domain" description="Fibronectin type-III" evidence="6">
    <location>
        <begin position="566"/>
        <end position="654"/>
    </location>
</feature>
<proteinExistence type="inferred from homology"/>
<dbReference type="PROSITE" id="PS51892">
    <property type="entry name" value="SUBTILASE"/>
    <property type="match status" value="1"/>
</dbReference>
<evidence type="ECO:0000259" key="6">
    <source>
        <dbReference type="PROSITE" id="PS50853"/>
    </source>
</evidence>
<evidence type="ECO:0000256" key="5">
    <source>
        <dbReference type="PROSITE-ProRule" id="PRU01240"/>
    </source>
</evidence>
<dbReference type="InterPro" id="IPR045474">
    <property type="entry name" value="GEVED"/>
</dbReference>
<dbReference type="SUPFAM" id="SSF52743">
    <property type="entry name" value="Subtilisin-like"/>
    <property type="match status" value="1"/>
</dbReference>
<accession>A0A915YKE0</accession>
<evidence type="ECO:0000313" key="8">
    <source>
        <dbReference type="Proteomes" id="UP001060919"/>
    </source>
</evidence>
<comment type="similarity">
    <text evidence="1 5">Belongs to the peptidase S8 family.</text>
</comment>
<dbReference type="Pfam" id="PF00082">
    <property type="entry name" value="Peptidase_S8"/>
    <property type="match status" value="1"/>
</dbReference>
<dbReference type="CDD" id="cd00063">
    <property type="entry name" value="FN3"/>
    <property type="match status" value="2"/>
</dbReference>
<dbReference type="PROSITE" id="PS50853">
    <property type="entry name" value="FN3"/>
    <property type="match status" value="1"/>
</dbReference>
<dbReference type="PANTHER" id="PTHR43399">
    <property type="entry name" value="SUBTILISIN-RELATED"/>
    <property type="match status" value="1"/>
</dbReference>
<dbReference type="InterPro" id="IPR026444">
    <property type="entry name" value="Secre_tail"/>
</dbReference>
<feature type="active site" description="Charge relay system" evidence="5">
    <location>
        <position position="396"/>
    </location>
</feature>
<dbReference type="NCBIfam" id="TIGR04183">
    <property type="entry name" value="Por_Secre_tail"/>
    <property type="match status" value="1"/>
</dbReference>
<dbReference type="RefSeq" id="WP_264789792.1">
    <property type="nucleotide sequence ID" value="NZ_AP026867.1"/>
</dbReference>
<evidence type="ECO:0000256" key="3">
    <source>
        <dbReference type="ARBA" id="ARBA00022801"/>
    </source>
</evidence>
<protein>
    <submittedName>
        <fullName evidence="7">S8 family serine peptidase</fullName>
    </submittedName>
</protein>
<dbReference type="SUPFAM" id="SSF49265">
    <property type="entry name" value="Fibronectin type III"/>
    <property type="match status" value="1"/>
</dbReference>
<dbReference type="Gene3D" id="2.60.40.10">
    <property type="entry name" value="Immunoglobulins"/>
    <property type="match status" value="2"/>
</dbReference>
<organism evidence="7 8">
    <name type="scientific">Aureispira anguillae</name>
    <dbReference type="NCBI Taxonomy" id="2864201"/>
    <lineage>
        <taxon>Bacteria</taxon>
        <taxon>Pseudomonadati</taxon>
        <taxon>Bacteroidota</taxon>
        <taxon>Saprospiria</taxon>
        <taxon>Saprospirales</taxon>
        <taxon>Saprospiraceae</taxon>
        <taxon>Aureispira</taxon>
    </lineage>
</organism>
<dbReference type="InterPro" id="IPR013783">
    <property type="entry name" value="Ig-like_fold"/>
</dbReference>
<dbReference type="InterPro" id="IPR036852">
    <property type="entry name" value="Peptidase_S8/S53_dom_sf"/>
</dbReference>
<keyword evidence="8" id="KW-1185">Reference proteome</keyword>
<dbReference type="InterPro" id="IPR015500">
    <property type="entry name" value="Peptidase_S8_subtilisin-rel"/>
</dbReference>
<keyword evidence="2 5" id="KW-0645">Protease</keyword>
<dbReference type="PROSITE" id="PS00138">
    <property type="entry name" value="SUBTILASE_SER"/>
    <property type="match status" value="1"/>
</dbReference>
<keyword evidence="3 5" id="KW-0378">Hydrolase</keyword>
<dbReference type="GO" id="GO:0004252">
    <property type="term" value="F:serine-type endopeptidase activity"/>
    <property type="evidence" value="ECO:0007669"/>
    <property type="project" value="UniProtKB-UniRule"/>
</dbReference>
<dbReference type="Pfam" id="PF18962">
    <property type="entry name" value="Por_Secre_tail"/>
    <property type="match status" value="1"/>
</dbReference>
<dbReference type="InterPro" id="IPR003961">
    <property type="entry name" value="FN3_dom"/>
</dbReference>
<feature type="active site" description="Charge relay system" evidence="5">
    <location>
        <position position="222"/>
    </location>
</feature>
<feature type="active site" description="Charge relay system" evidence="5">
    <location>
        <position position="168"/>
    </location>
</feature>
<dbReference type="Proteomes" id="UP001060919">
    <property type="component" value="Chromosome"/>
</dbReference>
<dbReference type="InterPro" id="IPR051048">
    <property type="entry name" value="Peptidase_S8/S53_subtilisin"/>
</dbReference>
<keyword evidence="4 5" id="KW-0720">Serine protease</keyword>
<dbReference type="Gene3D" id="3.40.50.200">
    <property type="entry name" value="Peptidase S8/S53 domain"/>
    <property type="match status" value="1"/>
</dbReference>
<dbReference type="PRINTS" id="PR00723">
    <property type="entry name" value="SUBTILISIN"/>
</dbReference>
<evidence type="ECO:0000256" key="4">
    <source>
        <dbReference type="ARBA" id="ARBA00022825"/>
    </source>
</evidence>